<comment type="similarity">
    <text evidence="1">Belongs to the YciI family.</text>
</comment>
<dbReference type="InterPro" id="IPR005545">
    <property type="entry name" value="YCII"/>
</dbReference>
<reference evidence="3 4" key="1">
    <citation type="submission" date="2018-09" db="EMBL/GenBank/DDBJ databases">
        <title>Complete genome sequence of Euzebya sp. DY32-46 isolated from seawater of Pacific Ocean.</title>
        <authorList>
            <person name="Xu L."/>
            <person name="Wu Y.-H."/>
            <person name="Xu X.-W."/>
        </authorList>
    </citation>
    <scope>NUCLEOTIDE SEQUENCE [LARGE SCALE GENOMIC DNA]</scope>
    <source>
        <strain evidence="3 4">DY32-46</strain>
    </source>
</reference>
<sequence>MKYMLLLAGGTDQTEAEAAEEMPAWFAYDQAVKDAGVFVAGDALFPVETAKTVAVATGTVTDGPFAETKEVIGGYYVLDVEDEAAAIDWAKKLPPSTTAEVRQVMVFDEG</sequence>
<evidence type="ECO:0000313" key="3">
    <source>
        <dbReference type="EMBL" id="AXV08763.1"/>
    </source>
</evidence>
<name>A0A346Y2R6_9ACTN</name>
<dbReference type="Proteomes" id="UP000264006">
    <property type="component" value="Chromosome"/>
</dbReference>
<organism evidence="3 4">
    <name type="scientific">Euzebya pacifica</name>
    <dbReference type="NCBI Taxonomy" id="1608957"/>
    <lineage>
        <taxon>Bacteria</taxon>
        <taxon>Bacillati</taxon>
        <taxon>Actinomycetota</taxon>
        <taxon>Nitriliruptoria</taxon>
        <taxon>Euzebyales</taxon>
    </lineage>
</organism>
<dbReference type="PANTHER" id="PTHR35174:SF3">
    <property type="entry name" value="BLL7171 PROTEIN"/>
    <property type="match status" value="1"/>
</dbReference>
<dbReference type="Gene3D" id="3.30.70.1060">
    <property type="entry name" value="Dimeric alpha+beta barrel"/>
    <property type="match status" value="1"/>
</dbReference>
<evidence type="ECO:0000256" key="1">
    <source>
        <dbReference type="ARBA" id="ARBA00007689"/>
    </source>
</evidence>
<proteinExistence type="inferred from homology"/>
<dbReference type="EMBL" id="CP031165">
    <property type="protein sequence ID" value="AXV08763.1"/>
    <property type="molecule type" value="Genomic_DNA"/>
</dbReference>
<dbReference type="PANTHER" id="PTHR35174">
    <property type="entry name" value="BLL7171 PROTEIN-RELATED"/>
    <property type="match status" value="1"/>
</dbReference>
<dbReference type="InterPro" id="IPR011008">
    <property type="entry name" value="Dimeric_a/b-barrel"/>
</dbReference>
<dbReference type="SUPFAM" id="SSF54909">
    <property type="entry name" value="Dimeric alpha+beta barrel"/>
    <property type="match status" value="1"/>
</dbReference>
<gene>
    <name evidence="3" type="ORF">DVS28_a4096</name>
</gene>
<keyword evidence="4" id="KW-1185">Reference proteome</keyword>
<feature type="domain" description="YCII-related" evidence="2">
    <location>
        <begin position="1"/>
        <end position="107"/>
    </location>
</feature>
<dbReference type="OrthoDB" id="668782at2"/>
<dbReference type="Pfam" id="PF03795">
    <property type="entry name" value="YCII"/>
    <property type="match status" value="1"/>
</dbReference>
<accession>A0A346Y2R6</accession>
<dbReference type="RefSeq" id="WP_114593061.1">
    <property type="nucleotide sequence ID" value="NZ_CP031165.1"/>
</dbReference>
<dbReference type="AlphaFoldDB" id="A0A346Y2R6"/>
<dbReference type="KEGG" id="euz:DVS28_a4096"/>
<evidence type="ECO:0000313" key="4">
    <source>
        <dbReference type="Proteomes" id="UP000264006"/>
    </source>
</evidence>
<evidence type="ECO:0000259" key="2">
    <source>
        <dbReference type="Pfam" id="PF03795"/>
    </source>
</evidence>
<protein>
    <submittedName>
        <fullName evidence="3">PhnB protein</fullName>
    </submittedName>
</protein>